<dbReference type="GO" id="GO:0005886">
    <property type="term" value="C:plasma membrane"/>
    <property type="evidence" value="ECO:0007669"/>
    <property type="project" value="UniProtKB-SubCell"/>
</dbReference>
<evidence type="ECO:0000256" key="6">
    <source>
        <dbReference type="ARBA" id="ARBA00023136"/>
    </source>
</evidence>
<dbReference type="InterPro" id="IPR023090">
    <property type="entry name" value="UPF0702_alpha/beta_dom_sf"/>
</dbReference>
<gene>
    <name evidence="10" type="ORF">IAB00_07340</name>
</gene>
<dbReference type="Proteomes" id="UP000824124">
    <property type="component" value="Unassembled WGS sequence"/>
</dbReference>
<feature type="transmembrane region" description="Helical" evidence="8">
    <location>
        <begin position="30"/>
        <end position="50"/>
    </location>
</feature>
<comment type="similarity">
    <text evidence="2">Belongs to the UPF0702 family.</text>
</comment>
<name>A0A9D1HN84_9FIRM</name>
<evidence type="ECO:0000259" key="9">
    <source>
        <dbReference type="Pfam" id="PF04239"/>
    </source>
</evidence>
<evidence type="ECO:0000256" key="5">
    <source>
        <dbReference type="ARBA" id="ARBA00022989"/>
    </source>
</evidence>
<evidence type="ECO:0000313" key="11">
    <source>
        <dbReference type="Proteomes" id="UP000824124"/>
    </source>
</evidence>
<accession>A0A9D1HN84</accession>
<dbReference type="PANTHER" id="PTHR34582">
    <property type="entry name" value="UPF0702 TRANSMEMBRANE PROTEIN YCAP"/>
    <property type="match status" value="1"/>
</dbReference>
<protein>
    <submittedName>
        <fullName evidence="10">DUF421 domain-containing protein</fullName>
    </submittedName>
</protein>
<organism evidence="10 11">
    <name type="scientific">Candidatus Avidehalobacter gallistercoris</name>
    <dbReference type="NCBI Taxonomy" id="2840694"/>
    <lineage>
        <taxon>Bacteria</taxon>
        <taxon>Bacillati</taxon>
        <taxon>Bacillota</taxon>
        <taxon>Clostridia</taxon>
        <taxon>Eubacteriales</taxon>
        <taxon>Peptococcaceae</taxon>
        <taxon>Peptococcaceae incertae sedis</taxon>
        <taxon>Candidatus Avidehalobacter</taxon>
    </lineage>
</organism>
<keyword evidence="6 8" id="KW-0472">Membrane</keyword>
<keyword evidence="4 8" id="KW-0812">Transmembrane</keyword>
<feature type="region of interest" description="Disordered" evidence="7">
    <location>
        <begin position="224"/>
        <end position="257"/>
    </location>
</feature>
<evidence type="ECO:0000256" key="2">
    <source>
        <dbReference type="ARBA" id="ARBA00006448"/>
    </source>
</evidence>
<dbReference type="Gene3D" id="3.30.240.20">
    <property type="entry name" value="bsu07140 like domains"/>
    <property type="match status" value="2"/>
</dbReference>
<evidence type="ECO:0000313" key="10">
    <source>
        <dbReference type="EMBL" id="HIU11028.1"/>
    </source>
</evidence>
<feature type="transmembrane region" description="Helical" evidence="8">
    <location>
        <begin position="56"/>
        <end position="76"/>
    </location>
</feature>
<evidence type="ECO:0000256" key="8">
    <source>
        <dbReference type="SAM" id="Phobius"/>
    </source>
</evidence>
<evidence type="ECO:0000256" key="3">
    <source>
        <dbReference type="ARBA" id="ARBA00022475"/>
    </source>
</evidence>
<sequence length="257" mass="28478">MLLLIIRTAVLYLVTMISMRAMGKRQIGQLQPFELVVILIISEMATIGVQNNGLPLLSSLLPIITITVLQISIALLNLKSQRFRAVVCGKPSFVIRNGEILEEEMRKLRLNVNDLLEQLRYKGFFDLSEVEFALMETNGQLSVLPRADKRPVQPADLELHVGHEIPAVMLIVDGVVQSEHLKDTGYDEAWLRKKLLAYGIVRPADVFFMSVDFQGHIFCQLKSKGEAGSPPPVREGAEKTAPAASGKGFSLKSEGAR</sequence>
<evidence type="ECO:0000256" key="4">
    <source>
        <dbReference type="ARBA" id="ARBA00022692"/>
    </source>
</evidence>
<dbReference type="AlphaFoldDB" id="A0A9D1HN84"/>
<dbReference type="InterPro" id="IPR007353">
    <property type="entry name" value="DUF421"/>
</dbReference>
<dbReference type="EMBL" id="DVMH01000037">
    <property type="protein sequence ID" value="HIU11028.1"/>
    <property type="molecule type" value="Genomic_DNA"/>
</dbReference>
<feature type="transmembrane region" description="Helical" evidence="8">
    <location>
        <begin position="6"/>
        <end position="23"/>
    </location>
</feature>
<comment type="subcellular location">
    <subcellularLocation>
        <location evidence="1">Cell membrane</location>
        <topology evidence="1">Multi-pass membrane protein</topology>
    </subcellularLocation>
</comment>
<keyword evidence="5 8" id="KW-1133">Transmembrane helix</keyword>
<reference evidence="10" key="2">
    <citation type="journal article" date="2021" name="PeerJ">
        <title>Extensive microbial diversity within the chicken gut microbiome revealed by metagenomics and culture.</title>
        <authorList>
            <person name="Gilroy R."/>
            <person name="Ravi A."/>
            <person name="Getino M."/>
            <person name="Pursley I."/>
            <person name="Horton D.L."/>
            <person name="Alikhan N.F."/>
            <person name="Baker D."/>
            <person name="Gharbi K."/>
            <person name="Hall N."/>
            <person name="Watson M."/>
            <person name="Adriaenssens E.M."/>
            <person name="Foster-Nyarko E."/>
            <person name="Jarju S."/>
            <person name="Secka A."/>
            <person name="Antonio M."/>
            <person name="Oren A."/>
            <person name="Chaudhuri R.R."/>
            <person name="La Ragione R."/>
            <person name="Hildebrand F."/>
            <person name="Pallen M.J."/>
        </authorList>
    </citation>
    <scope>NUCLEOTIDE SEQUENCE</scope>
    <source>
        <strain evidence="10">2830</strain>
    </source>
</reference>
<proteinExistence type="inferred from homology"/>
<evidence type="ECO:0000256" key="1">
    <source>
        <dbReference type="ARBA" id="ARBA00004651"/>
    </source>
</evidence>
<evidence type="ECO:0000256" key="7">
    <source>
        <dbReference type="SAM" id="MobiDB-lite"/>
    </source>
</evidence>
<comment type="caution">
    <text evidence="10">The sequence shown here is derived from an EMBL/GenBank/DDBJ whole genome shotgun (WGS) entry which is preliminary data.</text>
</comment>
<feature type="domain" description="YetF C-terminal" evidence="9">
    <location>
        <begin position="79"/>
        <end position="211"/>
    </location>
</feature>
<dbReference type="PANTHER" id="PTHR34582:SF6">
    <property type="entry name" value="UPF0702 TRANSMEMBRANE PROTEIN YCAP"/>
    <property type="match status" value="1"/>
</dbReference>
<dbReference type="Pfam" id="PF04239">
    <property type="entry name" value="DUF421"/>
    <property type="match status" value="1"/>
</dbReference>
<keyword evidence="3" id="KW-1003">Cell membrane</keyword>
<reference evidence="10" key="1">
    <citation type="submission" date="2020-10" db="EMBL/GenBank/DDBJ databases">
        <authorList>
            <person name="Gilroy R."/>
        </authorList>
    </citation>
    <scope>NUCLEOTIDE SEQUENCE</scope>
    <source>
        <strain evidence="10">2830</strain>
    </source>
</reference>